<name>A0ABD5XTU3_9EURY</name>
<sequence length="94" mass="10343">MRLPETRTVFADRLTFPTDRETVVTRVGDVRLEAPNGEDTTVATVLDRASVSTFASADDLHATLVAFVGDAFVGRKFYDDRGDQTAVDTDQQSF</sequence>
<dbReference type="RefSeq" id="WP_284013571.1">
    <property type="nucleotide sequence ID" value="NZ_CP126156.1"/>
</dbReference>
<protein>
    <submittedName>
        <fullName evidence="1">DUF5789 family protein</fullName>
    </submittedName>
</protein>
<comment type="caution">
    <text evidence="1">The sequence shown here is derived from an EMBL/GenBank/DDBJ whole genome shotgun (WGS) entry which is preliminary data.</text>
</comment>
<evidence type="ECO:0000313" key="1">
    <source>
        <dbReference type="EMBL" id="MFC7137301.1"/>
    </source>
</evidence>
<accession>A0ABD5XTU3</accession>
<organism evidence="1 2">
    <name type="scientific">Halobaculum litoreum</name>
    <dbReference type="NCBI Taxonomy" id="3031998"/>
    <lineage>
        <taxon>Archaea</taxon>
        <taxon>Methanobacteriati</taxon>
        <taxon>Methanobacteriota</taxon>
        <taxon>Stenosarchaea group</taxon>
        <taxon>Halobacteria</taxon>
        <taxon>Halobacteriales</taxon>
        <taxon>Haloferacaceae</taxon>
        <taxon>Halobaculum</taxon>
    </lineage>
</organism>
<dbReference type="Proteomes" id="UP001596368">
    <property type="component" value="Unassembled WGS sequence"/>
</dbReference>
<dbReference type="Pfam" id="PF19102">
    <property type="entry name" value="DUF5789"/>
    <property type="match status" value="1"/>
</dbReference>
<dbReference type="InterPro" id="IPR043899">
    <property type="entry name" value="DUF5789"/>
</dbReference>
<dbReference type="GeneID" id="81120705"/>
<dbReference type="EMBL" id="JBHSZG010000001">
    <property type="protein sequence ID" value="MFC7137301.1"/>
    <property type="molecule type" value="Genomic_DNA"/>
</dbReference>
<dbReference type="AlphaFoldDB" id="A0ABD5XTU3"/>
<reference evidence="1 2" key="1">
    <citation type="journal article" date="2019" name="Int. J. Syst. Evol. Microbiol.">
        <title>The Global Catalogue of Microorganisms (GCM) 10K type strain sequencing project: providing services to taxonomists for standard genome sequencing and annotation.</title>
        <authorList>
            <consortium name="The Broad Institute Genomics Platform"/>
            <consortium name="The Broad Institute Genome Sequencing Center for Infectious Disease"/>
            <person name="Wu L."/>
            <person name="Ma J."/>
        </authorList>
    </citation>
    <scope>NUCLEOTIDE SEQUENCE [LARGE SCALE GENOMIC DNA]</scope>
    <source>
        <strain evidence="1 2">DT92</strain>
    </source>
</reference>
<keyword evidence="2" id="KW-1185">Reference proteome</keyword>
<proteinExistence type="predicted"/>
<gene>
    <name evidence="1" type="ORF">ACFQRB_14285</name>
</gene>
<evidence type="ECO:0000313" key="2">
    <source>
        <dbReference type="Proteomes" id="UP001596368"/>
    </source>
</evidence>